<proteinExistence type="predicted"/>
<dbReference type="Proteomes" id="UP000603865">
    <property type="component" value="Unassembled WGS sequence"/>
</dbReference>
<dbReference type="AlphaFoldDB" id="A0A918BU56"/>
<dbReference type="EMBL" id="BMQL01000001">
    <property type="protein sequence ID" value="GGQ92442.1"/>
    <property type="molecule type" value="Genomic_DNA"/>
</dbReference>
<protein>
    <submittedName>
        <fullName evidence="1">Uncharacterized protein</fullName>
    </submittedName>
</protein>
<accession>A0A918BU56</accession>
<name>A0A918BU56_9DEIO</name>
<evidence type="ECO:0000313" key="1">
    <source>
        <dbReference type="EMBL" id="GGQ92442.1"/>
    </source>
</evidence>
<reference evidence="1" key="1">
    <citation type="journal article" date="2014" name="Int. J. Syst. Evol. Microbiol.">
        <title>Complete genome sequence of Corynebacterium casei LMG S-19264T (=DSM 44701T), isolated from a smear-ripened cheese.</title>
        <authorList>
            <consortium name="US DOE Joint Genome Institute (JGI-PGF)"/>
            <person name="Walter F."/>
            <person name="Albersmeier A."/>
            <person name="Kalinowski J."/>
            <person name="Ruckert C."/>
        </authorList>
    </citation>
    <scope>NUCLEOTIDE SEQUENCE</scope>
    <source>
        <strain evidence="1">JCM 31311</strain>
    </source>
</reference>
<evidence type="ECO:0000313" key="2">
    <source>
        <dbReference type="Proteomes" id="UP000603865"/>
    </source>
</evidence>
<keyword evidence="2" id="KW-1185">Reference proteome</keyword>
<reference evidence="1" key="2">
    <citation type="submission" date="2020-09" db="EMBL/GenBank/DDBJ databases">
        <authorList>
            <person name="Sun Q."/>
            <person name="Ohkuma M."/>
        </authorList>
    </citation>
    <scope>NUCLEOTIDE SEQUENCE</scope>
    <source>
        <strain evidence="1">JCM 31311</strain>
    </source>
</reference>
<comment type="caution">
    <text evidence="1">The sequence shown here is derived from an EMBL/GenBank/DDBJ whole genome shotgun (WGS) entry which is preliminary data.</text>
</comment>
<gene>
    <name evidence="1" type="ORF">GCM10008957_00460</name>
</gene>
<organism evidence="1 2">
    <name type="scientific">Deinococcus ruber</name>
    <dbReference type="NCBI Taxonomy" id="1848197"/>
    <lineage>
        <taxon>Bacteria</taxon>
        <taxon>Thermotogati</taxon>
        <taxon>Deinococcota</taxon>
        <taxon>Deinococci</taxon>
        <taxon>Deinococcales</taxon>
        <taxon>Deinococcaceae</taxon>
        <taxon>Deinococcus</taxon>
    </lineage>
</organism>
<sequence>MVAASQSRTFVPGLLRATQGVPERIVEQMHAPIVRQTEGMTTPLQSLVAYYEPLSALTRDLHGSMTLQTRATPLLGANASYLLPGAHPDVVPLLRVWHESQGSHPLFASLHPVPNAEHVQTLRVGKYSPVPDPGVIVVEQLSRLHMARFAALIAEAHELADWAAPLGKSLAASMERLPSATLLMAYAGNEEIGALLHLPGAAHLWATLDPAADAPLLNRAAELSGGEVWTSLPDSSPLSVSDGAEVIFSLLNTD</sequence>